<comment type="caution">
    <text evidence="9">The sequence shown here is derived from an EMBL/GenBank/DDBJ whole genome shotgun (WGS) entry which is preliminary data.</text>
</comment>
<dbReference type="AlphaFoldDB" id="A0A177F1N7"/>
<dbReference type="PANTHER" id="PTHR33048:SF149">
    <property type="entry name" value="UBID FAMILY DECARBOXYLASE"/>
    <property type="match status" value="1"/>
</dbReference>
<evidence type="ECO:0000256" key="1">
    <source>
        <dbReference type="ARBA" id="ARBA00004141"/>
    </source>
</evidence>
<feature type="compositionally biased region" description="Basic and acidic residues" evidence="6">
    <location>
        <begin position="345"/>
        <end position="354"/>
    </location>
</feature>
<comment type="similarity">
    <text evidence="5">Belongs to the SAT4 family.</text>
</comment>
<feature type="region of interest" description="Disordered" evidence="6">
    <location>
        <begin position="337"/>
        <end position="360"/>
    </location>
</feature>
<evidence type="ECO:0000313" key="10">
    <source>
        <dbReference type="Proteomes" id="UP000077002"/>
    </source>
</evidence>
<keyword evidence="4 7" id="KW-0472">Membrane</keyword>
<dbReference type="OrthoDB" id="3903189at2759"/>
<feature type="transmembrane region" description="Helical" evidence="7">
    <location>
        <begin position="104"/>
        <end position="122"/>
    </location>
</feature>
<dbReference type="EMBL" id="LVKK01000059">
    <property type="protein sequence ID" value="OAG38203.1"/>
    <property type="molecule type" value="Genomic_DNA"/>
</dbReference>
<organism evidence="9 10">
    <name type="scientific">Fonsecaea monophora</name>
    <dbReference type="NCBI Taxonomy" id="254056"/>
    <lineage>
        <taxon>Eukaryota</taxon>
        <taxon>Fungi</taxon>
        <taxon>Dikarya</taxon>
        <taxon>Ascomycota</taxon>
        <taxon>Pezizomycotina</taxon>
        <taxon>Eurotiomycetes</taxon>
        <taxon>Chaetothyriomycetidae</taxon>
        <taxon>Chaetothyriales</taxon>
        <taxon>Herpotrichiellaceae</taxon>
        <taxon>Fonsecaea</taxon>
    </lineage>
</organism>
<evidence type="ECO:0000256" key="3">
    <source>
        <dbReference type="ARBA" id="ARBA00022989"/>
    </source>
</evidence>
<dbReference type="Proteomes" id="UP000077002">
    <property type="component" value="Unassembled WGS sequence"/>
</dbReference>
<evidence type="ECO:0000256" key="2">
    <source>
        <dbReference type="ARBA" id="ARBA00022692"/>
    </source>
</evidence>
<dbReference type="GeneID" id="34602689"/>
<feature type="domain" description="Rhodopsin" evidence="8">
    <location>
        <begin position="34"/>
        <end position="270"/>
    </location>
</feature>
<evidence type="ECO:0000256" key="4">
    <source>
        <dbReference type="ARBA" id="ARBA00023136"/>
    </source>
</evidence>
<feature type="transmembrane region" description="Helical" evidence="7">
    <location>
        <begin position="42"/>
        <end position="65"/>
    </location>
</feature>
<feature type="transmembrane region" description="Helical" evidence="7">
    <location>
        <begin position="176"/>
        <end position="201"/>
    </location>
</feature>
<feature type="transmembrane region" description="Helical" evidence="7">
    <location>
        <begin position="254"/>
        <end position="270"/>
    </location>
</feature>
<gene>
    <name evidence="9" type="ORF">AYO21_07536</name>
</gene>
<evidence type="ECO:0000259" key="8">
    <source>
        <dbReference type="Pfam" id="PF20684"/>
    </source>
</evidence>
<name>A0A177F1N7_9EURO</name>
<evidence type="ECO:0000313" key="9">
    <source>
        <dbReference type="EMBL" id="OAG38203.1"/>
    </source>
</evidence>
<feature type="region of interest" description="Disordered" evidence="6">
    <location>
        <begin position="284"/>
        <end position="310"/>
    </location>
</feature>
<evidence type="ECO:0000256" key="5">
    <source>
        <dbReference type="ARBA" id="ARBA00038359"/>
    </source>
</evidence>
<reference evidence="9 10" key="1">
    <citation type="submission" date="2016-03" db="EMBL/GenBank/DDBJ databases">
        <title>Draft genome sequence of the Fonsecaea monophora CBS 269.37.</title>
        <authorList>
            <person name="Bombassaro A."/>
            <person name="Vinicius W.A."/>
            <person name="De Hoog S."/>
            <person name="Sun J."/>
            <person name="Souza E.M."/>
            <person name="Raittz R.T."/>
            <person name="Costa F."/>
            <person name="Leao A.C."/>
            <person name="Tadra-Sfeir M.Z."/>
            <person name="Baura V."/>
            <person name="Balsanelli E."/>
            <person name="Pedrosa F.O."/>
            <person name="Moreno L.F."/>
            <person name="Steffens M.B."/>
            <person name="Xi L."/>
            <person name="Bocca A.L."/>
            <person name="Felipe M.S."/>
            <person name="Teixeira M."/>
            <person name="Telles Filho F.Q."/>
            <person name="Azevedo C.M."/>
            <person name="Gomes R."/>
            <person name="Vicente V.A."/>
        </authorList>
    </citation>
    <scope>NUCLEOTIDE SEQUENCE [LARGE SCALE GENOMIC DNA]</scope>
    <source>
        <strain evidence="9 10">CBS 269.37</strain>
    </source>
</reference>
<dbReference type="InterPro" id="IPR052337">
    <property type="entry name" value="SAT4-like"/>
</dbReference>
<dbReference type="Pfam" id="PF20684">
    <property type="entry name" value="Fung_rhodopsin"/>
    <property type="match status" value="1"/>
</dbReference>
<sequence length="385" mass="43451">MSTNPNPGFVPESWSLYGVGAFLVVLRQIGRIKRVGIKHLEVDDALIGFGFIAYTLLVVAFNQMLEGPGSNLMTPEEEAALTPEIKEGRVRGSKWVFVSEHAELLTIWSMKAGTHLAMLVLYAKLIDKTRQRRLLWGVVIWVCIAFVGDELALFTICRPLSQYWAVPAENSQCSSYQYYQIVNAVFNISTDILIMLMGIPPVLSARLSLQQKLILGIIFGMGGFVIVAAILRAIYCLVPSLISYVYMNWYFREASVSIYVTTLPGIWVFLKEMFPIIQRLTSRPATKPTNSRTTEPQKQTSYWNEPSRHHRSQFDAKDLDYDMDTYPISKSIVTTTEGDLGSHGVHSDSAHGDADSTNSMRYDSTLNEIRCDKTFTVERIPRDRL</sequence>
<keyword evidence="2 7" id="KW-0812">Transmembrane</keyword>
<proteinExistence type="inferred from homology"/>
<feature type="compositionally biased region" description="Polar residues" evidence="6">
    <location>
        <begin position="284"/>
        <end position="304"/>
    </location>
</feature>
<feature type="transmembrane region" description="Helical" evidence="7">
    <location>
        <begin position="213"/>
        <end position="234"/>
    </location>
</feature>
<keyword evidence="3 7" id="KW-1133">Transmembrane helix</keyword>
<dbReference type="PANTHER" id="PTHR33048">
    <property type="entry name" value="PTH11-LIKE INTEGRAL MEMBRANE PROTEIN (AFU_ORTHOLOGUE AFUA_5G11245)"/>
    <property type="match status" value="1"/>
</dbReference>
<dbReference type="RefSeq" id="XP_022510155.1">
    <property type="nucleotide sequence ID" value="XM_022657490.1"/>
</dbReference>
<dbReference type="GO" id="GO:0016020">
    <property type="term" value="C:membrane"/>
    <property type="evidence" value="ECO:0007669"/>
    <property type="project" value="UniProtKB-SubCell"/>
</dbReference>
<comment type="subcellular location">
    <subcellularLocation>
        <location evidence="1">Membrane</location>
        <topology evidence="1">Multi-pass membrane protein</topology>
    </subcellularLocation>
</comment>
<accession>A0A177F1N7</accession>
<keyword evidence="10" id="KW-1185">Reference proteome</keyword>
<protein>
    <recommendedName>
        <fullName evidence="8">Rhodopsin domain-containing protein</fullName>
    </recommendedName>
</protein>
<dbReference type="InterPro" id="IPR049326">
    <property type="entry name" value="Rhodopsin_dom_fungi"/>
</dbReference>
<evidence type="ECO:0000256" key="7">
    <source>
        <dbReference type="SAM" id="Phobius"/>
    </source>
</evidence>
<evidence type="ECO:0000256" key="6">
    <source>
        <dbReference type="SAM" id="MobiDB-lite"/>
    </source>
</evidence>
<feature type="transmembrane region" description="Helical" evidence="7">
    <location>
        <begin position="14"/>
        <end position="30"/>
    </location>
</feature>